<name>A0A376VL55_ECOLX</name>
<dbReference type="EMBL" id="UGCU01000001">
    <property type="protein sequence ID" value="STJ12671.1"/>
    <property type="molecule type" value="Genomic_DNA"/>
</dbReference>
<gene>
    <name evidence="2" type="primary">rna_1</name>
    <name evidence="2" type="ORF">NCTC9077_04437</name>
</gene>
<reference evidence="2 3" key="1">
    <citation type="submission" date="2018-06" db="EMBL/GenBank/DDBJ databases">
        <authorList>
            <consortium name="Pathogen Informatics"/>
            <person name="Doyle S."/>
        </authorList>
    </citation>
    <scope>NUCLEOTIDE SEQUENCE [LARGE SCALE GENOMIC DNA]</scope>
    <source>
        <strain evidence="2 3">NCTC9077</strain>
    </source>
</reference>
<evidence type="ECO:0000256" key="1">
    <source>
        <dbReference type="SAM" id="SignalP"/>
    </source>
</evidence>
<organism evidence="2 3">
    <name type="scientific">Escherichia coli</name>
    <dbReference type="NCBI Taxonomy" id="562"/>
    <lineage>
        <taxon>Bacteria</taxon>
        <taxon>Pseudomonadati</taxon>
        <taxon>Pseudomonadota</taxon>
        <taxon>Gammaproteobacteria</taxon>
        <taxon>Enterobacterales</taxon>
        <taxon>Enterobacteriaceae</taxon>
        <taxon>Escherichia</taxon>
    </lineage>
</organism>
<feature type="signal peptide" evidence="1">
    <location>
        <begin position="1"/>
        <end position="23"/>
    </location>
</feature>
<sequence length="56" mass="6168">MKAFWRNAALLAVSLLPFSSANAVALQAKQYGDFDRYVLGPLLANRILPESTRSKS</sequence>
<feature type="chain" id="PRO_5016971423" evidence="1">
    <location>
        <begin position="24"/>
        <end position="56"/>
    </location>
</feature>
<dbReference type="EC" id="3.1.27.6" evidence="2"/>
<evidence type="ECO:0000313" key="2">
    <source>
        <dbReference type="EMBL" id="STJ12671.1"/>
    </source>
</evidence>
<protein>
    <submittedName>
        <fullName evidence="2">Ribonuclease I</fullName>
        <ecNumber evidence="2">3.1.27.6</ecNumber>
    </submittedName>
</protein>
<dbReference type="Proteomes" id="UP000254495">
    <property type="component" value="Unassembled WGS sequence"/>
</dbReference>
<accession>A0A376VL55</accession>
<proteinExistence type="predicted"/>
<dbReference type="AlphaFoldDB" id="A0A376VL55"/>
<keyword evidence="1" id="KW-0732">Signal</keyword>
<evidence type="ECO:0000313" key="3">
    <source>
        <dbReference type="Proteomes" id="UP000254495"/>
    </source>
</evidence>
<dbReference type="GO" id="GO:0016787">
    <property type="term" value="F:hydrolase activity"/>
    <property type="evidence" value="ECO:0007669"/>
    <property type="project" value="UniProtKB-KW"/>
</dbReference>
<keyword evidence="2" id="KW-0378">Hydrolase</keyword>